<accession>A0ABS3KVR4</accession>
<evidence type="ECO:0000256" key="2">
    <source>
        <dbReference type="ARBA" id="ARBA00023015"/>
    </source>
</evidence>
<dbReference type="PANTHER" id="PTHR30419">
    <property type="entry name" value="HTH-TYPE TRANSCRIPTIONAL REGULATOR YBHD"/>
    <property type="match status" value="1"/>
</dbReference>
<dbReference type="PROSITE" id="PS50931">
    <property type="entry name" value="HTH_LYSR"/>
    <property type="match status" value="1"/>
</dbReference>
<dbReference type="InterPro" id="IPR000847">
    <property type="entry name" value="LysR_HTH_N"/>
</dbReference>
<comment type="similarity">
    <text evidence="1">Belongs to the LysR transcriptional regulatory family.</text>
</comment>
<keyword evidence="7" id="KW-1185">Reference proteome</keyword>
<dbReference type="InterPro" id="IPR050950">
    <property type="entry name" value="HTH-type_LysR_regulators"/>
</dbReference>
<dbReference type="Pfam" id="PF00126">
    <property type="entry name" value="HTH_1"/>
    <property type="match status" value="1"/>
</dbReference>
<evidence type="ECO:0000313" key="6">
    <source>
        <dbReference type="EMBL" id="MBO1081563.1"/>
    </source>
</evidence>
<dbReference type="EMBL" id="JACTNG010000016">
    <property type="protein sequence ID" value="MBO1081563.1"/>
    <property type="molecule type" value="Genomic_DNA"/>
</dbReference>
<dbReference type="InterPro" id="IPR036390">
    <property type="entry name" value="WH_DNA-bd_sf"/>
</dbReference>
<dbReference type="CDD" id="cd08440">
    <property type="entry name" value="PBP2_LTTR_like_4"/>
    <property type="match status" value="1"/>
</dbReference>
<protein>
    <submittedName>
        <fullName evidence="6">LysR family transcriptional regulator</fullName>
    </submittedName>
</protein>
<evidence type="ECO:0000256" key="4">
    <source>
        <dbReference type="ARBA" id="ARBA00023163"/>
    </source>
</evidence>
<keyword evidence="4" id="KW-0804">Transcription</keyword>
<gene>
    <name evidence="6" type="ORF">IAI61_21215</name>
</gene>
<proteinExistence type="inferred from homology"/>
<keyword evidence="2" id="KW-0805">Transcription regulation</keyword>
<evidence type="ECO:0000256" key="1">
    <source>
        <dbReference type="ARBA" id="ARBA00009437"/>
    </source>
</evidence>
<keyword evidence="3" id="KW-0238">DNA-binding</keyword>
<dbReference type="PRINTS" id="PR00039">
    <property type="entry name" value="HTHLYSR"/>
</dbReference>
<dbReference type="Pfam" id="PF03466">
    <property type="entry name" value="LysR_substrate"/>
    <property type="match status" value="1"/>
</dbReference>
<comment type="caution">
    <text evidence="6">The sequence shown here is derived from an EMBL/GenBank/DDBJ whole genome shotgun (WGS) entry which is preliminary data.</text>
</comment>
<dbReference type="SUPFAM" id="SSF53850">
    <property type="entry name" value="Periplasmic binding protein-like II"/>
    <property type="match status" value="1"/>
</dbReference>
<dbReference type="RefSeq" id="WP_207419739.1">
    <property type="nucleotide sequence ID" value="NZ_CP061177.1"/>
</dbReference>
<feature type="domain" description="HTH lysR-type" evidence="5">
    <location>
        <begin position="3"/>
        <end position="60"/>
    </location>
</feature>
<dbReference type="InterPro" id="IPR036388">
    <property type="entry name" value="WH-like_DNA-bd_sf"/>
</dbReference>
<name>A0ABS3KVR4_9PROT</name>
<dbReference type="Gene3D" id="1.10.10.10">
    <property type="entry name" value="Winged helix-like DNA-binding domain superfamily/Winged helix DNA-binding domain"/>
    <property type="match status" value="1"/>
</dbReference>
<evidence type="ECO:0000256" key="3">
    <source>
        <dbReference type="ARBA" id="ARBA00023125"/>
    </source>
</evidence>
<evidence type="ECO:0000259" key="5">
    <source>
        <dbReference type="PROSITE" id="PS50931"/>
    </source>
</evidence>
<reference evidence="6 7" key="1">
    <citation type="submission" date="2020-09" db="EMBL/GenBank/DDBJ databases">
        <title>Roseomonas.</title>
        <authorList>
            <person name="Zhu W."/>
        </authorList>
    </citation>
    <scope>NUCLEOTIDE SEQUENCE [LARGE SCALE GENOMIC DNA]</scope>
    <source>
        <strain evidence="6 7">573</strain>
    </source>
</reference>
<dbReference type="Gene3D" id="3.40.190.290">
    <property type="match status" value="1"/>
</dbReference>
<dbReference type="Proteomes" id="UP001518989">
    <property type="component" value="Unassembled WGS sequence"/>
</dbReference>
<sequence>MAIDLDQLRAFVAVAEAQSLTRAMEVLHLSLPAISRRLSSLEEELGIALLTRTTRRVTLTQTGREFLPRARRLLDELEESLLGIRETAARRRGLVTIACIPTAAYYFLPATLADFARRFPHVRVRVMDLSADGVTDAVAGGGVEFGIGMEGAVHPEVEFRALRRDPFVLACRRDHPLARKRGLRWEDLADEVLVGVSRRSGNRLILDRALLPRGIQPNWRYEAEHLSTSLGLVEAGLGVAVVPRLALPRGPHPVLVARPLGEPRIDRATGVVLKRGAEPGPAARALLDLLERRMVSA</sequence>
<evidence type="ECO:0000313" key="7">
    <source>
        <dbReference type="Proteomes" id="UP001518989"/>
    </source>
</evidence>
<dbReference type="SUPFAM" id="SSF46785">
    <property type="entry name" value="Winged helix' DNA-binding domain"/>
    <property type="match status" value="1"/>
</dbReference>
<organism evidence="6 7">
    <name type="scientific">Roseomonas haemaphysalidis</name>
    <dbReference type="NCBI Taxonomy" id="2768162"/>
    <lineage>
        <taxon>Bacteria</taxon>
        <taxon>Pseudomonadati</taxon>
        <taxon>Pseudomonadota</taxon>
        <taxon>Alphaproteobacteria</taxon>
        <taxon>Acetobacterales</taxon>
        <taxon>Roseomonadaceae</taxon>
        <taxon>Roseomonas</taxon>
    </lineage>
</organism>
<dbReference type="PANTHER" id="PTHR30419:SF8">
    <property type="entry name" value="NITROGEN ASSIMILATION TRANSCRIPTIONAL ACTIVATOR-RELATED"/>
    <property type="match status" value="1"/>
</dbReference>
<dbReference type="InterPro" id="IPR005119">
    <property type="entry name" value="LysR_subst-bd"/>
</dbReference>